<dbReference type="PANTHER" id="PTHR46621">
    <property type="entry name" value="SNRNA-ACTIVATING PROTEIN COMPLEX SUBUNIT 4"/>
    <property type="match status" value="1"/>
</dbReference>
<dbReference type="EMBL" id="JAPFFF010000015">
    <property type="protein sequence ID" value="KAK8867182.1"/>
    <property type="molecule type" value="Genomic_DNA"/>
</dbReference>
<dbReference type="Proteomes" id="UP001470230">
    <property type="component" value="Unassembled WGS sequence"/>
</dbReference>
<feature type="domain" description="HTH myb-type" evidence="6">
    <location>
        <begin position="115"/>
        <end position="170"/>
    </location>
</feature>
<keyword evidence="8" id="KW-1185">Reference proteome</keyword>
<dbReference type="InterPro" id="IPR017930">
    <property type="entry name" value="Myb_dom"/>
</dbReference>
<keyword evidence="1" id="KW-0805">Transcription regulation</keyword>
<evidence type="ECO:0008006" key="9">
    <source>
        <dbReference type="Google" id="ProtNLM"/>
    </source>
</evidence>
<dbReference type="PROSITE" id="PS50090">
    <property type="entry name" value="MYB_LIKE"/>
    <property type="match status" value="2"/>
</dbReference>
<gene>
    <name evidence="7" type="ORF">M9Y10_010158</name>
</gene>
<evidence type="ECO:0000256" key="4">
    <source>
        <dbReference type="ARBA" id="ARBA00023242"/>
    </source>
</evidence>
<dbReference type="SMART" id="SM00717">
    <property type="entry name" value="SANT"/>
    <property type="match status" value="2"/>
</dbReference>
<organism evidence="7 8">
    <name type="scientific">Tritrichomonas musculus</name>
    <dbReference type="NCBI Taxonomy" id="1915356"/>
    <lineage>
        <taxon>Eukaryota</taxon>
        <taxon>Metamonada</taxon>
        <taxon>Parabasalia</taxon>
        <taxon>Tritrichomonadida</taxon>
        <taxon>Tritrichomonadidae</taxon>
        <taxon>Tritrichomonas</taxon>
    </lineage>
</organism>
<sequence length="308" mass="36190">MISNFNLDDQKLLNECQSENIGIINCPMVVPVPYVPILYNISNLSFSPILLSMPLSSNISTQKSFGTDLSQNNEENLASNGITCNKSSPFYMINNLACYNYNISNEIIAKNTGQLKKMHKVRFSREEDEQIKNLVQTFGSKNWSLIASFMNRRNAKQCRDRYFNYLIPGFFKGEWTKEEDELLVKLYNEFGPKWSLMQKRISNRSTNSIKNRWYYFLVKKYRNETINQENQRENKQIDDFGNIKDNENNNQSFNSIPNFSSIDTNNSLLFGKKNEKHIEKEKQRDNVFLNFNYSVDMPFNDEWSTLNY</sequence>
<dbReference type="InterPro" id="IPR051575">
    <property type="entry name" value="Myb-like_DNA-bd"/>
</dbReference>
<evidence type="ECO:0000259" key="6">
    <source>
        <dbReference type="PROSITE" id="PS51294"/>
    </source>
</evidence>
<reference evidence="7 8" key="1">
    <citation type="submission" date="2024-04" db="EMBL/GenBank/DDBJ databases">
        <title>Tritrichomonas musculus Genome.</title>
        <authorList>
            <person name="Alves-Ferreira E."/>
            <person name="Grigg M."/>
            <person name="Lorenzi H."/>
            <person name="Galac M."/>
        </authorList>
    </citation>
    <scope>NUCLEOTIDE SEQUENCE [LARGE SCALE GENOMIC DNA]</scope>
    <source>
        <strain evidence="7 8">EAF2021</strain>
    </source>
</reference>
<dbReference type="PANTHER" id="PTHR46621:SF1">
    <property type="entry name" value="SNRNA-ACTIVATING PROTEIN COMPLEX SUBUNIT 4"/>
    <property type="match status" value="1"/>
</dbReference>
<dbReference type="InterPro" id="IPR001005">
    <property type="entry name" value="SANT/Myb"/>
</dbReference>
<feature type="domain" description="Myb-like" evidence="5">
    <location>
        <begin position="115"/>
        <end position="166"/>
    </location>
</feature>
<feature type="domain" description="Myb-like" evidence="5">
    <location>
        <begin position="167"/>
        <end position="217"/>
    </location>
</feature>
<keyword evidence="2" id="KW-0238">DNA-binding</keyword>
<keyword evidence="4" id="KW-0539">Nucleus</keyword>
<proteinExistence type="predicted"/>
<evidence type="ECO:0000313" key="8">
    <source>
        <dbReference type="Proteomes" id="UP001470230"/>
    </source>
</evidence>
<name>A0ABR2IQF7_9EUKA</name>
<feature type="domain" description="HTH myb-type" evidence="6">
    <location>
        <begin position="172"/>
        <end position="221"/>
    </location>
</feature>
<evidence type="ECO:0000256" key="1">
    <source>
        <dbReference type="ARBA" id="ARBA00023015"/>
    </source>
</evidence>
<dbReference type="CDD" id="cd00167">
    <property type="entry name" value="SANT"/>
    <property type="match status" value="2"/>
</dbReference>
<evidence type="ECO:0000259" key="5">
    <source>
        <dbReference type="PROSITE" id="PS50090"/>
    </source>
</evidence>
<evidence type="ECO:0000256" key="3">
    <source>
        <dbReference type="ARBA" id="ARBA00023163"/>
    </source>
</evidence>
<dbReference type="SUPFAM" id="SSF46689">
    <property type="entry name" value="Homeodomain-like"/>
    <property type="match status" value="1"/>
</dbReference>
<dbReference type="PROSITE" id="PS51294">
    <property type="entry name" value="HTH_MYB"/>
    <property type="match status" value="2"/>
</dbReference>
<accession>A0ABR2IQF7</accession>
<dbReference type="Pfam" id="PF00249">
    <property type="entry name" value="Myb_DNA-binding"/>
    <property type="match status" value="2"/>
</dbReference>
<dbReference type="Gene3D" id="1.10.10.60">
    <property type="entry name" value="Homeodomain-like"/>
    <property type="match status" value="2"/>
</dbReference>
<keyword evidence="3" id="KW-0804">Transcription</keyword>
<comment type="caution">
    <text evidence="7">The sequence shown here is derived from an EMBL/GenBank/DDBJ whole genome shotgun (WGS) entry which is preliminary data.</text>
</comment>
<dbReference type="InterPro" id="IPR009057">
    <property type="entry name" value="Homeodomain-like_sf"/>
</dbReference>
<evidence type="ECO:0000313" key="7">
    <source>
        <dbReference type="EMBL" id="KAK8867182.1"/>
    </source>
</evidence>
<evidence type="ECO:0000256" key="2">
    <source>
        <dbReference type="ARBA" id="ARBA00023125"/>
    </source>
</evidence>
<protein>
    <recommendedName>
        <fullName evidence="9">Myb-like DNA-binding domain containing protein</fullName>
    </recommendedName>
</protein>